<comment type="subcellular location">
    <subcellularLocation>
        <location evidence="2 14 15">Cytoplasm</location>
    </subcellularLocation>
</comment>
<evidence type="ECO:0000256" key="7">
    <source>
        <dbReference type="ARBA" id="ARBA00022490"/>
    </source>
</evidence>
<dbReference type="AlphaFoldDB" id="A0A3A3GAL2"/>
<dbReference type="EC" id="2.7.1.33" evidence="5 14"/>
<evidence type="ECO:0000313" key="17">
    <source>
        <dbReference type="EMBL" id="RJG20438.1"/>
    </source>
</evidence>
<evidence type="ECO:0000256" key="6">
    <source>
        <dbReference type="ARBA" id="ARBA00015080"/>
    </source>
</evidence>
<accession>A0A3A3GAL2</accession>
<evidence type="ECO:0000313" key="18">
    <source>
        <dbReference type="Proteomes" id="UP000266177"/>
    </source>
</evidence>
<keyword evidence="12 14" id="KW-0173">Coenzyme A biosynthesis</keyword>
<keyword evidence="8 14" id="KW-0808">Transferase</keyword>
<protein>
    <recommendedName>
        <fullName evidence="6 14">Pantothenate kinase</fullName>
        <ecNumber evidence="5 14">2.7.1.33</ecNumber>
    </recommendedName>
    <alternativeName>
        <fullName evidence="13 14">Pantothenic acid kinase</fullName>
    </alternativeName>
</protein>
<dbReference type="OrthoDB" id="1550976at2"/>
<evidence type="ECO:0000256" key="9">
    <source>
        <dbReference type="ARBA" id="ARBA00022741"/>
    </source>
</evidence>
<dbReference type="Proteomes" id="UP000266177">
    <property type="component" value="Unassembled WGS sequence"/>
</dbReference>
<dbReference type="InterPro" id="IPR006083">
    <property type="entry name" value="PRK/URK"/>
</dbReference>
<keyword evidence="7 14" id="KW-0963">Cytoplasm</keyword>
<keyword evidence="11 14" id="KW-0067">ATP-binding</keyword>
<dbReference type="InterPro" id="IPR004566">
    <property type="entry name" value="PanK"/>
</dbReference>
<dbReference type="PANTHER" id="PTHR10285">
    <property type="entry name" value="URIDINE KINASE"/>
    <property type="match status" value="1"/>
</dbReference>
<dbReference type="CDD" id="cd02025">
    <property type="entry name" value="PanK"/>
    <property type="match status" value="1"/>
</dbReference>
<dbReference type="PIRSF" id="PIRSF000545">
    <property type="entry name" value="Pantothenate_kin"/>
    <property type="match status" value="1"/>
</dbReference>
<reference evidence="17 18" key="1">
    <citation type="submission" date="2018-09" db="EMBL/GenBank/DDBJ databases">
        <title>Paenibacillus SK2017-BO5.</title>
        <authorList>
            <person name="Piskunova J.V."/>
            <person name="Dubiley S.A."/>
            <person name="Severinov K.V."/>
        </authorList>
    </citation>
    <scope>NUCLEOTIDE SEQUENCE [LARGE SCALE GENOMIC DNA]</scope>
    <source>
        <strain evidence="17 18">BO5</strain>
    </source>
</reference>
<gene>
    <name evidence="14" type="primary">coaA</name>
    <name evidence="17" type="ORF">DQX05_25230</name>
</gene>
<dbReference type="HAMAP" id="MF_00215">
    <property type="entry name" value="Pantothen_kinase_1"/>
    <property type="match status" value="1"/>
</dbReference>
<evidence type="ECO:0000256" key="8">
    <source>
        <dbReference type="ARBA" id="ARBA00022679"/>
    </source>
</evidence>
<comment type="similarity">
    <text evidence="4 14 15">Belongs to the prokaryotic pantothenate kinase family.</text>
</comment>
<evidence type="ECO:0000256" key="13">
    <source>
        <dbReference type="ARBA" id="ARBA00032866"/>
    </source>
</evidence>
<evidence type="ECO:0000256" key="14">
    <source>
        <dbReference type="HAMAP-Rule" id="MF_00215"/>
    </source>
</evidence>
<evidence type="ECO:0000256" key="15">
    <source>
        <dbReference type="RuleBase" id="RU003530"/>
    </source>
</evidence>
<dbReference type="SUPFAM" id="SSF52540">
    <property type="entry name" value="P-loop containing nucleoside triphosphate hydrolases"/>
    <property type="match status" value="1"/>
</dbReference>
<dbReference type="Pfam" id="PF00485">
    <property type="entry name" value="PRK"/>
    <property type="match status" value="1"/>
</dbReference>
<evidence type="ECO:0000256" key="2">
    <source>
        <dbReference type="ARBA" id="ARBA00004496"/>
    </source>
</evidence>
<sequence length="306" mass="35247">MYNPSPYITMKRSEWARLNGQSHLSVTPEQFNQLKGLNERIALDELEEVYLPLTKLLHIYVTAAQHLKASSSSFLGTATDNVPYIIGIAGSVAAGKSTTARLLQALLSQYKEHPRVDIVTTDGFLYPNRTLEERGIMNKKGFPESYDAKRLLRFLMDIKSGKTEVHAPVYSHLSYDIVPEERIAVCQPDILIVEGINVLQVSKEASVFVSDFFDFSIYVDAQEHDLETWYIERFRLLRDTAFRNPDSYFHRYASLTEEEAVRRAKNIWRDINRVNLVENILPTRFRAKLILSKAADHRIRDILLRK</sequence>
<comment type="caution">
    <text evidence="17">The sequence shown here is derived from an EMBL/GenBank/DDBJ whole genome shotgun (WGS) entry which is preliminary data.</text>
</comment>
<dbReference type="InterPro" id="IPR027417">
    <property type="entry name" value="P-loop_NTPase"/>
</dbReference>
<name>A0A3A3GAL2_PANTH</name>
<keyword evidence="10 14" id="KW-0418">Kinase</keyword>
<evidence type="ECO:0000256" key="12">
    <source>
        <dbReference type="ARBA" id="ARBA00022993"/>
    </source>
</evidence>
<dbReference type="GO" id="GO:0015937">
    <property type="term" value="P:coenzyme A biosynthetic process"/>
    <property type="evidence" value="ECO:0007669"/>
    <property type="project" value="UniProtKB-UniRule"/>
</dbReference>
<evidence type="ECO:0000256" key="10">
    <source>
        <dbReference type="ARBA" id="ARBA00022777"/>
    </source>
</evidence>
<dbReference type="UniPathway" id="UPA00241">
    <property type="reaction ID" value="UER00352"/>
</dbReference>
<dbReference type="GO" id="GO:0005737">
    <property type="term" value="C:cytoplasm"/>
    <property type="evidence" value="ECO:0007669"/>
    <property type="project" value="UniProtKB-SubCell"/>
</dbReference>
<evidence type="ECO:0000256" key="5">
    <source>
        <dbReference type="ARBA" id="ARBA00012102"/>
    </source>
</evidence>
<evidence type="ECO:0000256" key="11">
    <source>
        <dbReference type="ARBA" id="ARBA00022840"/>
    </source>
</evidence>
<evidence type="ECO:0000256" key="4">
    <source>
        <dbReference type="ARBA" id="ARBA00006087"/>
    </source>
</evidence>
<dbReference type="EMBL" id="QYZD01000036">
    <property type="protein sequence ID" value="RJG20438.1"/>
    <property type="molecule type" value="Genomic_DNA"/>
</dbReference>
<dbReference type="Gene3D" id="3.40.50.300">
    <property type="entry name" value="P-loop containing nucleotide triphosphate hydrolases"/>
    <property type="match status" value="1"/>
</dbReference>
<proteinExistence type="inferred from homology"/>
<evidence type="ECO:0000256" key="1">
    <source>
        <dbReference type="ARBA" id="ARBA00001206"/>
    </source>
</evidence>
<comment type="caution">
    <text evidence="14">Lacks conserved residue(s) required for the propagation of feature annotation.</text>
</comment>
<keyword evidence="9 14" id="KW-0547">Nucleotide-binding</keyword>
<organism evidence="17 18">
    <name type="scientific">Paenibacillus thiaminolyticus</name>
    <name type="common">Bacillus thiaminolyticus</name>
    <dbReference type="NCBI Taxonomy" id="49283"/>
    <lineage>
        <taxon>Bacteria</taxon>
        <taxon>Bacillati</taxon>
        <taxon>Bacillota</taxon>
        <taxon>Bacilli</taxon>
        <taxon>Bacillales</taxon>
        <taxon>Paenibacillaceae</taxon>
        <taxon>Paenibacillus</taxon>
    </lineage>
</organism>
<dbReference type="GO" id="GO:0005524">
    <property type="term" value="F:ATP binding"/>
    <property type="evidence" value="ECO:0007669"/>
    <property type="project" value="UniProtKB-UniRule"/>
</dbReference>
<comment type="pathway">
    <text evidence="3 14 15">Cofactor biosynthesis; coenzyme A biosynthesis; CoA from (R)-pantothenate: step 1/5.</text>
</comment>
<dbReference type="RefSeq" id="WP_119796104.1">
    <property type="nucleotide sequence ID" value="NZ_QYZD01000036.1"/>
</dbReference>
<comment type="catalytic activity">
    <reaction evidence="1 14 15">
        <text>(R)-pantothenate + ATP = (R)-4'-phosphopantothenate + ADP + H(+)</text>
        <dbReference type="Rhea" id="RHEA:16373"/>
        <dbReference type="ChEBI" id="CHEBI:10986"/>
        <dbReference type="ChEBI" id="CHEBI:15378"/>
        <dbReference type="ChEBI" id="CHEBI:29032"/>
        <dbReference type="ChEBI" id="CHEBI:30616"/>
        <dbReference type="ChEBI" id="CHEBI:456216"/>
        <dbReference type="EC" id="2.7.1.33"/>
    </reaction>
</comment>
<dbReference type="GO" id="GO:0004594">
    <property type="term" value="F:pantothenate kinase activity"/>
    <property type="evidence" value="ECO:0007669"/>
    <property type="project" value="UniProtKB-UniRule"/>
</dbReference>
<dbReference type="NCBIfam" id="TIGR00554">
    <property type="entry name" value="panK_bact"/>
    <property type="match status" value="1"/>
</dbReference>
<evidence type="ECO:0000259" key="16">
    <source>
        <dbReference type="Pfam" id="PF00485"/>
    </source>
</evidence>
<evidence type="ECO:0000256" key="3">
    <source>
        <dbReference type="ARBA" id="ARBA00005225"/>
    </source>
</evidence>
<feature type="domain" description="Phosphoribulokinase/uridine kinase" evidence="16">
    <location>
        <begin position="85"/>
        <end position="243"/>
    </location>
</feature>